<accession>A0A2N0BNG3</accession>
<name>A0A2N0BNG3_9LEPT</name>
<comment type="caution">
    <text evidence="2">The sequence shown here is derived from an EMBL/GenBank/DDBJ whole genome shotgun (WGS) entry which is preliminary data.</text>
</comment>
<evidence type="ECO:0000313" key="2">
    <source>
        <dbReference type="EMBL" id="PJZ94384.1"/>
    </source>
</evidence>
<reference evidence="2" key="1">
    <citation type="submission" date="2017-07" db="EMBL/GenBank/DDBJ databases">
        <title>Leptospira spp. isolated from tropical soils.</title>
        <authorList>
            <person name="Thibeaux R."/>
            <person name="Iraola G."/>
            <person name="Ferres I."/>
            <person name="Bierque E."/>
            <person name="Girault D."/>
            <person name="Soupe-Gilbert M.-E."/>
            <person name="Picardeau M."/>
            <person name="Goarant C."/>
        </authorList>
    </citation>
    <scope>NUCLEOTIDE SEQUENCE [LARGE SCALE GENOMIC DNA]</scope>
    <source>
        <strain evidence="2">ATI7-C-A5</strain>
    </source>
</reference>
<feature type="compositionally biased region" description="Polar residues" evidence="1">
    <location>
        <begin position="1"/>
        <end position="11"/>
    </location>
</feature>
<feature type="region of interest" description="Disordered" evidence="1">
    <location>
        <begin position="1"/>
        <end position="71"/>
    </location>
</feature>
<dbReference type="EMBL" id="NPEF01000017">
    <property type="protein sequence ID" value="PJZ94384.1"/>
    <property type="molecule type" value="Genomic_DNA"/>
</dbReference>
<proteinExistence type="predicted"/>
<evidence type="ECO:0000256" key="1">
    <source>
        <dbReference type="SAM" id="MobiDB-lite"/>
    </source>
</evidence>
<gene>
    <name evidence="2" type="ORF">CH379_02940</name>
</gene>
<organism evidence="2">
    <name type="scientific">Leptospira ellisii</name>
    <dbReference type="NCBI Taxonomy" id="2023197"/>
    <lineage>
        <taxon>Bacteria</taxon>
        <taxon>Pseudomonadati</taxon>
        <taxon>Spirochaetota</taxon>
        <taxon>Spirochaetia</taxon>
        <taxon>Leptospirales</taxon>
        <taxon>Leptospiraceae</taxon>
        <taxon>Leptospira</taxon>
    </lineage>
</organism>
<dbReference type="AlphaFoldDB" id="A0A2N0BNG3"/>
<protein>
    <submittedName>
        <fullName evidence="2">Uncharacterized protein</fullName>
    </submittedName>
</protein>
<sequence>MKPKNESAQTPSHKEENTHKKKGKLLFHPAYRKSFSDSSKTNGDKRSQKRRTGSSSKDGKSQPPKEYSKIRMQEDYIYLIQSLLF</sequence>
<accession>A0A2N0BCY0</accession>